<dbReference type="KEGG" id="dmm:dnm_075300"/>
<protein>
    <submittedName>
        <fullName evidence="1">Uncharacterized protein</fullName>
    </submittedName>
</protein>
<proteinExistence type="predicted"/>
<sequence length="41" mass="4789">MQNQIFFYRTGLQTPPGKELDDQSFLACLILFLPIYDHNSN</sequence>
<organism evidence="1 2">
    <name type="scientific">Desulfonema magnum</name>
    <dbReference type="NCBI Taxonomy" id="45655"/>
    <lineage>
        <taxon>Bacteria</taxon>
        <taxon>Pseudomonadati</taxon>
        <taxon>Thermodesulfobacteriota</taxon>
        <taxon>Desulfobacteria</taxon>
        <taxon>Desulfobacterales</taxon>
        <taxon>Desulfococcaceae</taxon>
        <taxon>Desulfonema</taxon>
    </lineage>
</organism>
<gene>
    <name evidence="1" type="ORF">dnm_075300</name>
</gene>
<evidence type="ECO:0000313" key="2">
    <source>
        <dbReference type="Proteomes" id="UP000663722"/>
    </source>
</evidence>
<dbReference type="AlphaFoldDB" id="A0A975BTR3"/>
<accession>A0A975BTR3</accession>
<keyword evidence="2" id="KW-1185">Reference proteome</keyword>
<dbReference type="Proteomes" id="UP000663722">
    <property type="component" value="Chromosome"/>
</dbReference>
<reference evidence="1" key="1">
    <citation type="journal article" date="2021" name="Microb. Physiol.">
        <title>Proteogenomic Insights into the Physiology of Marine, Sulfate-Reducing, Filamentous Desulfonema limicola and Desulfonema magnum.</title>
        <authorList>
            <person name="Schnaars V."/>
            <person name="Wohlbrand L."/>
            <person name="Scheve S."/>
            <person name="Hinrichs C."/>
            <person name="Reinhardt R."/>
            <person name="Rabus R."/>
        </authorList>
    </citation>
    <scope>NUCLEOTIDE SEQUENCE</scope>
    <source>
        <strain evidence="1">4be13</strain>
    </source>
</reference>
<dbReference type="EMBL" id="CP061800">
    <property type="protein sequence ID" value="QTA91463.1"/>
    <property type="molecule type" value="Genomic_DNA"/>
</dbReference>
<name>A0A975BTR3_9BACT</name>
<evidence type="ECO:0000313" key="1">
    <source>
        <dbReference type="EMBL" id="QTA91463.1"/>
    </source>
</evidence>